<dbReference type="AlphaFoldDB" id="A0A8G2BJ69"/>
<evidence type="ECO:0000313" key="12">
    <source>
        <dbReference type="Proteomes" id="UP000198615"/>
    </source>
</evidence>
<comment type="similarity">
    <text evidence="8 9">Belongs to the TRAP transporter small permease family.</text>
</comment>
<keyword evidence="3" id="KW-1003">Cell membrane</keyword>
<evidence type="ECO:0000256" key="1">
    <source>
        <dbReference type="ARBA" id="ARBA00004429"/>
    </source>
</evidence>
<feature type="transmembrane region" description="Helical" evidence="9">
    <location>
        <begin position="134"/>
        <end position="157"/>
    </location>
</feature>
<protein>
    <recommendedName>
        <fullName evidence="9">TRAP transporter small permease protein</fullName>
    </recommendedName>
</protein>
<dbReference type="PANTHER" id="PTHR35011">
    <property type="entry name" value="2,3-DIKETO-L-GULONATE TRAP TRANSPORTER SMALL PERMEASE PROTEIN YIAM"/>
    <property type="match status" value="1"/>
</dbReference>
<gene>
    <name evidence="11" type="ORF">SAMN05660686_03046</name>
</gene>
<name>A0A8G2BJ69_9PROT</name>
<dbReference type="Pfam" id="PF04290">
    <property type="entry name" value="DctQ"/>
    <property type="match status" value="1"/>
</dbReference>
<evidence type="ECO:0000259" key="10">
    <source>
        <dbReference type="Pfam" id="PF04290"/>
    </source>
</evidence>
<dbReference type="GO" id="GO:0015740">
    <property type="term" value="P:C4-dicarboxylate transport"/>
    <property type="evidence" value="ECO:0007669"/>
    <property type="project" value="TreeGrafter"/>
</dbReference>
<dbReference type="InterPro" id="IPR055348">
    <property type="entry name" value="DctQ"/>
</dbReference>
<dbReference type="PANTHER" id="PTHR35011:SF10">
    <property type="entry name" value="TRAP TRANSPORTER SMALL PERMEASE PROTEIN"/>
    <property type="match status" value="1"/>
</dbReference>
<dbReference type="InterPro" id="IPR007387">
    <property type="entry name" value="TRAP_DctQ"/>
</dbReference>
<keyword evidence="12" id="KW-1185">Reference proteome</keyword>
<comment type="subcellular location">
    <subcellularLocation>
        <location evidence="1 9">Cell inner membrane</location>
        <topology evidence="1 9">Multi-pass membrane protein</topology>
    </subcellularLocation>
</comment>
<evidence type="ECO:0000256" key="4">
    <source>
        <dbReference type="ARBA" id="ARBA00022519"/>
    </source>
</evidence>
<dbReference type="Proteomes" id="UP000198615">
    <property type="component" value="Unassembled WGS sequence"/>
</dbReference>
<comment type="function">
    <text evidence="9">Part of the tripartite ATP-independent periplasmic (TRAP) transport system.</text>
</comment>
<dbReference type="GO" id="GO:0005886">
    <property type="term" value="C:plasma membrane"/>
    <property type="evidence" value="ECO:0007669"/>
    <property type="project" value="UniProtKB-SubCell"/>
</dbReference>
<evidence type="ECO:0000313" key="11">
    <source>
        <dbReference type="EMBL" id="SDG01607.1"/>
    </source>
</evidence>
<keyword evidence="2 9" id="KW-0813">Transport</keyword>
<evidence type="ECO:0000256" key="8">
    <source>
        <dbReference type="ARBA" id="ARBA00038436"/>
    </source>
</evidence>
<evidence type="ECO:0000256" key="9">
    <source>
        <dbReference type="RuleBase" id="RU369079"/>
    </source>
</evidence>
<feature type="transmembrane region" description="Helical" evidence="9">
    <location>
        <begin position="12"/>
        <end position="34"/>
    </location>
</feature>
<keyword evidence="5 9" id="KW-0812">Transmembrane</keyword>
<comment type="caution">
    <text evidence="9">Lacks conserved residue(s) required for the propagation of feature annotation.</text>
</comment>
<evidence type="ECO:0000256" key="6">
    <source>
        <dbReference type="ARBA" id="ARBA00022989"/>
    </source>
</evidence>
<organism evidence="11 12">
    <name type="scientific">Thalassobaculum litoreum DSM 18839</name>
    <dbReference type="NCBI Taxonomy" id="1123362"/>
    <lineage>
        <taxon>Bacteria</taxon>
        <taxon>Pseudomonadati</taxon>
        <taxon>Pseudomonadota</taxon>
        <taxon>Alphaproteobacteria</taxon>
        <taxon>Rhodospirillales</taxon>
        <taxon>Thalassobaculaceae</taxon>
        <taxon>Thalassobaculum</taxon>
    </lineage>
</organism>
<comment type="subunit">
    <text evidence="9">The complex comprises the extracytoplasmic solute receptor protein and the two transmembrane proteins.</text>
</comment>
<dbReference type="GO" id="GO:0022857">
    <property type="term" value="F:transmembrane transporter activity"/>
    <property type="evidence" value="ECO:0007669"/>
    <property type="project" value="UniProtKB-UniRule"/>
</dbReference>
<feature type="transmembrane region" description="Helical" evidence="9">
    <location>
        <begin position="92"/>
        <end position="114"/>
    </location>
</feature>
<proteinExistence type="inferred from homology"/>
<keyword evidence="7 9" id="KW-0472">Membrane</keyword>
<accession>A0A8G2BJ69</accession>
<evidence type="ECO:0000256" key="7">
    <source>
        <dbReference type="ARBA" id="ARBA00023136"/>
    </source>
</evidence>
<evidence type="ECO:0000256" key="5">
    <source>
        <dbReference type="ARBA" id="ARBA00022692"/>
    </source>
</evidence>
<evidence type="ECO:0000256" key="3">
    <source>
        <dbReference type="ARBA" id="ARBA00022475"/>
    </source>
</evidence>
<keyword evidence="6 9" id="KW-1133">Transmembrane helix</keyword>
<reference evidence="11 12" key="1">
    <citation type="submission" date="2016-10" db="EMBL/GenBank/DDBJ databases">
        <authorList>
            <person name="Varghese N."/>
            <person name="Submissions S."/>
        </authorList>
    </citation>
    <scope>NUCLEOTIDE SEQUENCE [LARGE SCALE GENOMIC DNA]</scope>
    <source>
        <strain evidence="11 12">DSM 18839</strain>
    </source>
</reference>
<sequence>MYSTISGVLTGLSRLLAMLGGILLLAITALVVLSVSGRALIWAGLGPIPGDFELVEAGTALAVFCFLPWCQMERGHVSVDVFADWLGPRVNAVLAVLFDLAMTVVAAFILWRLWAGMQDKLQYNETTYILQFPVWWGYAVCVPVGAVFVLVCAWTVVRSLVEARDPGRAAGRA</sequence>
<dbReference type="EMBL" id="FNBW01000009">
    <property type="protein sequence ID" value="SDG01607.1"/>
    <property type="molecule type" value="Genomic_DNA"/>
</dbReference>
<evidence type="ECO:0000256" key="2">
    <source>
        <dbReference type="ARBA" id="ARBA00022448"/>
    </source>
</evidence>
<keyword evidence="4 9" id="KW-0997">Cell inner membrane</keyword>
<feature type="domain" description="Tripartite ATP-independent periplasmic transporters DctQ component" evidence="10">
    <location>
        <begin position="27"/>
        <end position="159"/>
    </location>
</feature>
<dbReference type="RefSeq" id="WP_028794367.1">
    <property type="nucleotide sequence ID" value="NZ_FNBW01000009.1"/>
</dbReference>
<comment type="caution">
    <text evidence="11">The sequence shown here is derived from an EMBL/GenBank/DDBJ whole genome shotgun (WGS) entry which is preliminary data.</text>
</comment>